<dbReference type="OrthoDB" id="9802097at2"/>
<feature type="binding site" evidence="2">
    <location>
        <begin position="116"/>
        <end position="119"/>
    </location>
    <ligand>
        <name>ATP</name>
        <dbReference type="ChEBI" id="CHEBI:30616"/>
    </ligand>
</feature>
<keyword evidence="2" id="KW-0460">Magnesium</keyword>
<dbReference type="RefSeq" id="WP_152306626.1">
    <property type="nucleotide sequence ID" value="NZ_CP043617.1"/>
</dbReference>
<evidence type="ECO:0000256" key="1">
    <source>
        <dbReference type="ARBA" id="ARBA00022756"/>
    </source>
</evidence>
<accession>A0A5P8NZ06</accession>
<dbReference type="GO" id="GO:0005524">
    <property type="term" value="F:ATP binding"/>
    <property type="evidence" value="ECO:0007669"/>
    <property type="project" value="UniProtKB-UniRule"/>
</dbReference>
<keyword evidence="2" id="KW-0479">Metal-binding</keyword>
<feature type="binding site" evidence="2">
    <location>
        <position position="42"/>
    </location>
    <ligand>
        <name>substrate</name>
    </ligand>
</feature>
<proteinExistence type="inferred from homology"/>
<comment type="cofactor">
    <cofactor evidence="2">
        <name>Mg(2+)</name>
        <dbReference type="ChEBI" id="CHEBI:18420"/>
    </cofactor>
</comment>
<protein>
    <recommendedName>
        <fullName evidence="2">ATP-dependent dethiobiotin synthetase BioD</fullName>
        <ecNumber evidence="2">6.3.3.3</ecNumber>
    </recommendedName>
    <alternativeName>
        <fullName evidence="2">DTB synthetase</fullName>
        <shortName evidence="2">DTBS</shortName>
    </alternativeName>
    <alternativeName>
        <fullName evidence="2">Dethiobiotin synthase</fullName>
    </alternativeName>
</protein>
<keyword evidence="2" id="KW-0547">Nucleotide-binding</keyword>
<evidence type="ECO:0000313" key="3">
    <source>
        <dbReference type="EMBL" id="QFR48683.1"/>
    </source>
</evidence>
<feature type="binding site" evidence="2">
    <location>
        <position position="116"/>
    </location>
    <ligand>
        <name>Mg(2+)</name>
        <dbReference type="ChEBI" id="CHEBI:18420"/>
    </ligand>
</feature>
<dbReference type="GO" id="GO:0004141">
    <property type="term" value="F:dethiobiotin synthase activity"/>
    <property type="evidence" value="ECO:0007669"/>
    <property type="project" value="UniProtKB-UniRule"/>
</dbReference>
<dbReference type="Proteomes" id="UP000326944">
    <property type="component" value="Chromosome"/>
</dbReference>
<dbReference type="GO" id="GO:0005829">
    <property type="term" value="C:cytosol"/>
    <property type="evidence" value="ECO:0007669"/>
    <property type="project" value="TreeGrafter"/>
</dbReference>
<comment type="subcellular location">
    <subcellularLocation>
        <location evidence="2">Cytoplasm</location>
    </subcellularLocation>
</comment>
<dbReference type="EMBL" id="CP043617">
    <property type="protein sequence ID" value="QFR48683.1"/>
    <property type="molecule type" value="Genomic_DNA"/>
</dbReference>
<gene>
    <name evidence="2 3" type="primary">bioD</name>
    <name evidence="3" type="ORF">FJR48_02690</name>
</gene>
<dbReference type="InterPro" id="IPR027417">
    <property type="entry name" value="P-loop_NTPase"/>
</dbReference>
<feature type="active site" evidence="2">
    <location>
        <position position="38"/>
    </location>
</feature>
<comment type="similarity">
    <text evidence="2">Belongs to the dethiobiotin synthetase family.</text>
</comment>
<dbReference type="GO" id="GO:0009102">
    <property type="term" value="P:biotin biosynthetic process"/>
    <property type="evidence" value="ECO:0007669"/>
    <property type="project" value="UniProtKB-UniRule"/>
</dbReference>
<sequence length="219" mass="24503">MNKRIFITATNTDIGKTYTTKLLLREFASRGLRVGVIKPVETGVVGGVYLDGDELLKKVQELNIEFEDIKVEDIVPISYKLPAAPFVASNAQKFDFKTVDAKVKLLEDRCDVLIFEGAGGLLVPIDENNMVVDLIKYYKASALLVTHCSLGCINDTLLSKKVLDDLDIKHTVAFNCRESDSSFKDVSEPYFNKIGFEVLKVSEQIDKICDVLYNLQNKN</sequence>
<dbReference type="KEGG" id="sulg:FJR48_02690"/>
<dbReference type="NCBIfam" id="TIGR00347">
    <property type="entry name" value="bioD"/>
    <property type="match status" value="1"/>
</dbReference>
<dbReference type="Gene3D" id="3.40.50.300">
    <property type="entry name" value="P-loop containing nucleotide triphosphate hydrolases"/>
    <property type="match status" value="1"/>
</dbReference>
<feature type="binding site" evidence="2">
    <location>
        <position position="17"/>
    </location>
    <ligand>
        <name>Mg(2+)</name>
        <dbReference type="ChEBI" id="CHEBI:18420"/>
    </ligand>
</feature>
<dbReference type="SUPFAM" id="SSF52540">
    <property type="entry name" value="P-loop containing nucleoside triphosphate hydrolases"/>
    <property type="match status" value="1"/>
</dbReference>
<evidence type="ECO:0000313" key="4">
    <source>
        <dbReference type="Proteomes" id="UP000326944"/>
    </source>
</evidence>
<comment type="caution">
    <text evidence="2">Lacks conserved residue(s) required for the propagation of feature annotation.</text>
</comment>
<comment type="function">
    <text evidence="2">Catalyzes a mechanistically unusual reaction, the ATP-dependent insertion of CO2 between the N7 and N8 nitrogen atoms of 7,8-diaminopelargonic acid (DAPA, also called 7,8-diammoniononanoate) to form a ureido ring.</text>
</comment>
<dbReference type="InterPro" id="IPR004472">
    <property type="entry name" value="DTB_synth_BioD"/>
</dbReference>
<feature type="binding site" evidence="2">
    <location>
        <position position="53"/>
    </location>
    <ligand>
        <name>Mg(2+)</name>
        <dbReference type="ChEBI" id="CHEBI:18420"/>
    </ligand>
</feature>
<dbReference type="HAMAP" id="MF_00336">
    <property type="entry name" value="BioD"/>
    <property type="match status" value="1"/>
</dbReference>
<name>A0A5P8NZ06_9BACT</name>
<keyword evidence="1 2" id="KW-0093">Biotin biosynthesis</keyword>
<dbReference type="PANTHER" id="PTHR43210:SF5">
    <property type="entry name" value="DETHIOBIOTIN SYNTHETASE"/>
    <property type="match status" value="1"/>
</dbReference>
<keyword evidence="2" id="KW-0963">Cytoplasm</keyword>
<feature type="binding site" evidence="2">
    <location>
        <begin position="13"/>
        <end position="18"/>
    </location>
    <ligand>
        <name>ATP</name>
        <dbReference type="ChEBI" id="CHEBI:30616"/>
    </ligand>
</feature>
<dbReference type="PANTHER" id="PTHR43210">
    <property type="entry name" value="DETHIOBIOTIN SYNTHETASE"/>
    <property type="match status" value="1"/>
</dbReference>
<dbReference type="CDD" id="cd03109">
    <property type="entry name" value="DTBS"/>
    <property type="match status" value="1"/>
</dbReference>
<keyword evidence="4" id="KW-1185">Reference proteome</keyword>
<reference evidence="3 4" key="1">
    <citation type="submission" date="2019-09" db="EMBL/GenBank/DDBJ databases">
        <title>Sulfurimonas gotlandica sp. nov., a chemoautotrophic and psychrotolerant epsilonproteobacterium isolated from a pelagic redoxcline, and an emended description of the genus Sulfurimonas.</title>
        <authorList>
            <person name="Wang S."/>
            <person name="Jiang L."/>
            <person name="Shao S."/>
        </authorList>
    </citation>
    <scope>NUCLEOTIDE SEQUENCE [LARGE SCALE GENOMIC DNA]</scope>
    <source>
        <strain evidence="3 4">GYSZ_1</strain>
    </source>
</reference>
<dbReference type="EC" id="6.3.3.3" evidence="2"/>
<dbReference type="AlphaFoldDB" id="A0A5P8NZ06"/>
<comment type="subunit">
    <text evidence="2">Homodimer.</text>
</comment>
<dbReference type="UniPathway" id="UPA00078">
    <property type="reaction ID" value="UER00161"/>
</dbReference>
<dbReference type="PIRSF" id="PIRSF006755">
    <property type="entry name" value="DTB_synth"/>
    <property type="match status" value="1"/>
</dbReference>
<keyword evidence="2" id="KW-0067">ATP-binding</keyword>
<dbReference type="Pfam" id="PF13500">
    <property type="entry name" value="AAA_26"/>
    <property type="match status" value="1"/>
</dbReference>
<feature type="binding site" evidence="2">
    <location>
        <position position="53"/>
    </location>
    <ligand>
        <name>ATP</name>
        <dbReference type="ChEBI" id="CHEBI:30616"/>
    </ligand>
</feature>
<dbReference type="GO" id="GO:0000287">
    <property type="term" value="F:magnesium ion binding"/>
    <property type="evidence" value="ECO:0007669"/>
    <property type="project" value="UniProtKB-UniRule"/>
</dbReference>
<evidence type="ECO:0000256" key="2">
    <source>
        <dbReference type="HAMAP-Rule" id="MF_00336"/>
    </source>
</evidence>
<comment type="pathway">
    <text evidence="2">Cofactor biosynthesis; biotin biosynthesis; biotin from 7,8-diaminononanoate: step 1/2.</text>
</comment>
<organism evidence="3 4">
    <name type="scientific">Sulfurimonas lithotrophica</name>
    <dbReference type="NCBI Taxonomy" id="2590022"/>
    <lineage>
        <taxon>Bacteria</taxon>
        <taxon>Pseudomonadati</taxon>
        <taxon>Campylobacterota</taxon>
        <taxon>Epsilonproteobacteria</taxon>
        <taxon>Campylobacterales</taxon>
        <taxon>Sulfurimonadaceae</taxon>
        <taxon>Sulfurimonas</taxon>
    </lineage>
</organism>
<keyword evidence="2 3" id="KW-0436">Ligase</keyword>
<comment type="catalytic activity">
    <reaction evidence="2">
        <text>(7R,8S)-7,8-diammoniononanoate + CO2 + ATP = (4R,5S)-dethiobiotin + ADP + phosphate + 3 H(+)</text>
        <dbReference type="Rhea" id="RHEA:15805"/>
        <dbReference type="ChEBI" id="CHEBI:15378"/>
        <dbReference type="ChEBI" id="CHEBI:16526"/>
        <dbReference type="ChEBI" id="CHEBI:30616"/>
        <dbReference type="ChEBI" id="CHEBI:43474"/>
        <dbReference type="ChEBI" id="CHEBI:149469"/>
        <dbReference type="ChEBI" id="CHEBI:149473"/>
        <dbReference type="ChEBI" id="CHEBI:456216"/>
        <dbReference type="EC" id="6.3.3.3"/>
    </reaction>
</comment>